<feature type="domain" description="Heterokaryon incompatibility" evidence="1">
    <location>
        <begin position="30"/>
        <end position="139"/>
    </location>
</feature>
<dbReference type="EMBL" id="JAPDRL010000330">
    <property type="protein sequence ID" value="KAJ9653344.1"/>
    <property type="molecule type" value="Genomic_DNA"/>
</dbReference>
<dbReference type="PANTHER" id="PTHR24148:SF64">
    <property type="entry name" value="HETEROKARYON INCOMPATIBILITY DOMAIN-CONTAINING PROTEIN"/>
    <property type="match status" value="1"/>
</dbReference>
<dbReference type="Pfam" id="PF06985">
    <property type="entry name" value="HET"/>
    <property type="match status" value="1"/>
</dbReference>
<reference evidence="2" key="1">
    <citation type="submission" date="2022-10" db="EMBL/GenBank/DDBJ databases">
        <title>Culturing micro-colonial fungi from biological soil crusts in the Mojave desert and describing Neophaeococcomyces mojavensis, and introducing the new genera and species Taxawa tesnikishii.</title>
        <authorList>
            <person name="Kurbessoian T."/>
            <person name="Stajich J.E."/>
        </authorList>
    </citation>
    <scope>NUCLEOTIDE SEQUENCE</scope>
    <source>
        <strain evidence="2">TK_1</strain>
    </source>
</reference>
<proteinExistence type="predicted"/>
<keyword evidence="3" id="KW-1185">Reference proteome</keyword>
<evidence type="ECO:0000259" key="1">
    <source>
        <dbReference type="Pfam" id="PF06985"/>
    </source>
</evidence>
<gene>
    <name evidence="2" type="ORF">H2201_009149</name>
</gene>
<dbReference type="Proteomes" id="UP001172684">
    <property type="component" value="Unassembled WGS sequence"/>
</dbReference>
<evidence type="ECO:0000313" key="2">
    <source>
        <dbReference type="EMBL" id="KAJ9653344.1"/>
    </source>
</evidence>
<organism evidence="2 3">
    <name type="scientific">Coniosporium apollinis</name>
    <dbReference type="NCBI Taxonomy" id="61459"/>
    <lineage>
        <taxon>Eukaryota</taxon>
        <taxon>Fungi</taxon>
        <taxon>Dikarya</taxon>
        <taxon>Ascomycota</taxon>
        <taxon>Pezizomycotina</taxon>
        <taxon>Dothideomycetes</taxon>
        <taxon>Dothideomycetes incertae sedis</taxon>
        <taxon>Coniosporium</taxon>
    </lineage>
</organism>
<name>A0ABQ9NEL6_9PEZI</name>
<protein>
    <recommendedName>
        <fullName evidence="1">Heterokaryon incompatibility domain-containing protein</fullName>
    </recommendedName>
</protein>
<dbReference type="InterPro" id="IPR052895">
    <property type="entry name" value="HetReg/Transcr_Mod"/>
</dbReference>
<dbReference type="PANTHER" id="PTHR24148">
    <property type="entry name" value="ANKYRIN REPEAT DOMAIN-CONTAINING PROTEIN 39 HOMOLOG-RELATED"/>
    <property type="match status" value="1"/>
</dbReference>
<dbReference type="InterPro" id="IPR010730">
    <property type="entry name" value="HET"/>
</dbReference>
<accession>A0ABQ9NEL6</accession>
<evidence type="ECO:0000313" key="3">
    <source>
        <dbReference type="Proteomes" id="UP001172684"/>
    </source>
</evidence>
<sequence>MLILRQANRRLQKSDFHGPETCLEPETNYRIRRLWVDALCINQEDNVEKAAQVQEMGRIYSKAERVISWVGPDVGFTMDGLKLFDWGKNAFIGIFNETVHLEEDCEKVHGVPSHDHPGWQEIIAFFENEYFERSWVVQEVALAKKAVLVLQRLEIDWHLVGGVAGVFEEMKLWQTKDKRSPYRLPLMKNPFENAKKLRSFVADPVDKVYSLFGITNSPIRTAQYGINKYDLFRQTARALIQQRQNLDVMSFVPQTQFHWGPYEDLPAVKFMEDLFLEFSNERMISRWMIGPGQPDRSLVFTEREDYADGVPLSWAPAWDLSDPGPQNASLLAEEYGYAASSSEPPTISALQNDTLLSASGLRLDTIEICSDVIGNFADFYMTNTDPIDAVKCFSSVLGSDYPSKDSAETFNKRWDFALAIVAGYPTVDLSPTLDVSTRNTVRAYWEATLNTPFLDPKEMAEGEDEVPAAETSTHAGAVPSVIPNDFVQWRFNEKNQISTTIGNHRLVRLPGESKDPDNECSATLGNVDLNISTEVGMESRPATTHQLDANRD</sequence>
<comment type="caution">
    <text evidence="2">The sequence shown here is derived from an EMBL/GenBank/DDBJ whole genome shotgun (WGS) entry which is preliminary data.</text>
</comment>